<name>A0A1M6M6X0_9ACTN</name>
<sequence length="275" mass="30678">MVSTRAGAAALLRRGSTSASVEPPGEGRARRVETTPRLVQQPDHRFLRDSAGTSRWFRHALASLRSFGGAPPARRLSRLVRRLSRLVRDERGVGVTTWHTVQQPDHNILKDSAETSRWFRHGPRRSARRDRLNRRVGPAQPALRLSRLVRNEPGVVVTTWRPVQQPDHSFLRDSAGTSRWFRHGPRRFARRDRLNRRAPGSTDARPAQPTRKPGSTDAQPGSTDAQPGSTDAQPGSADGWLSRPSLVRYSQPFSVAICNASARFLAASFPMAELR</sequence>
<dbReference type="Proteomes" id="UP000184512">
    <property type="component" value="Unassembled WGS sequence"/>
</dbReference>
<feature type="region of interest" description="Disordered" evidence="1">
    <location>
        <begin position="1"/>
        <end position="32"/>
    </location>
</feature>
<evidence type="ECO:0000313" key="3">
    <source>
        <dbReference type="Proteomes" id="UP000184512"/>
    </source>
</evidence>
<protein>
    <submittedName>
        <fullName evidence="2">Uncharacterized protein</fullName>
    </submittedName>
</protein>
<accession>A0A1M6M6X0</accession>
<gene>
    <name evidence="2" type="ORF">SAMN02745244_03264</name>
</gene>
<feature type="compositionally biased region" description="Low complexity" evidence="1">
    <location>
        <begin position="1"/>
        <end position="15"/>
    </location>
</feature>
<proteinExistence type="predicted"/>
<feature type="compositionally biased region" description="Polar residues" evidence="1">
    <location>
        <begin position="216"/>
        <end position="233"/>
    </location>
</feature>
<dbReference type="EMBL" id="FQZG01000082">
    <property type="protein sequence ID" value="SHJ79147.1"/>
    <property type="molecule type" value="Genomic_DNA"/>
</dbReference>
<evidence type="ECO:0000256" key="1">
    <source>
        <dbReference type="SAM" id="MobiDB-lite"/>
    </source>
</evidence>
<reference evidence="2 3" key="1">
    <citation type="submission" date="2016-11" db="EMBL/GenBank/DDBJ databases">
        <authorList>
            <person name="Jaros S."/>
            <person name="Januszkiewicz K."/>
            <person name="Wedrychowicz H."/>
        </authorList>
    </citation>
    <scope>NUCLEOTIDE SEQUENCE [LARGE SCALE GENOMIC DNA]</scope>
    <source>
        <strain evidence="2 3">DSM 12906</strain>
    </source>
</reference>
<feature type="region of interest" description="Disordered" evidence="1">
    <location>
        <begin position="182"/>
        <end position="239"/>
    </location>
</feature>
<dbReference type="AlphaFoldDB" id="A0A1M6M6X0"/>
<keyword evidence="3" id="KW-1185">Reference proteome</keyword>
<feature type="compositionally biased region" description="Basic residues" evidence="1">
    <location>
        <begin position="182"/>
        <end position="196"/>
    </location>
</feature>
<organism evidence="2 3">
    <name type="scientific">Tessaracoccus bendigoensis DSM 12906</name>
    <dbReference type="NCBI Taxonomy" id="1123357"/>
    <lineage>
        <taxon>Bacteria</taxon>
        <taxon>Bacillati</taxon>
        <taxon>Actinomycetota</taxon>
        <taxon>Actinomycetes</taxon>
        <taxon>Propionibacteriales</taxon>
        <taxon>Propionibacteriaceae</taxon>
        <taxon>Tessaracoccus</taxon>
    </lineage>
</organism>
<evidence type="ECO:0000313" key="2">
    <source>
        <dbReference type="EMBL" id="SHJ79147.1"/>
    </source>
</evidence>